<dbReference type="EMBL" id="MU276062">
    <property type="protein sequence ID" value="KAI0042527.1"/>
    <property type="molecule type" value="Genomic_DNA"/>
</dbReference>
<gene>
    <name evidence="1" type="ORF">FA95DRAFT_562361</name>
</gene>
<evidence type="ECO:0000313" key="1">
    <source>
        <dbReference type="EMBL" id="KAI0042527.1"/>
    </source>
</evidence>
<comment type="caution">
    <text evidence="1">The sequence shown here is derived from an EMBL/GenBank/DDBJ whole genome shotgun (WGS) entry which is preliminary data.</text>
</comment>
<accession>A0ACB8RF61</accession>
<dbReference type="Proteomes" id="UP000814033">
    <property type="component" value="Unassembled WGS sequence"/>
</dbReference>
<proteinExistence type="predicted"/>
<protein>
    <submittedName>
        <fullName evidence="1">Uncharacterized protein</fullName>
    </submittedName>
</protein>
<organism evidence="1 2">
    <name type="scientific">Auriscalpium vulgare</name>
    <dbReference type="NCBI Taxonomy" id="40419"/>
    <lineage>
        <taxon>Eukaryota</taxon>
        <taxon>Fungi</taxon>
        <taxon>Dikarya</taxon>
        <taxon>Basidiomycota</taxon>
        <taxon>Agaricomycotina</taxon>
        <taxon>Agaricomycetes</taxon>
        <taxon>Russulales</taxon>
        <taxon>Auriscalpiaceae</taxon>
        <taxon>Auriscalpium</taxon>
    </lineage>
</organism>
<name>A0ACB8RF61_9AGAM</name>
<reference evidence="1" key="2">
    <citation type="journal article" date="2022" name="New Phytol.">
        <title>Evolutionary transition to the ectomycorrhizal habit in the genomes of a hyperdiverse lineage of mushroom-forming fungi.</title>
        <authorList>
            <person name="Looney B."/>
            <person name="Miyauchi S."/>
            <person name="Morin E."/>
            <person name="Drula E."/>
            <person name="Courty P.E."/>
            <person name="Kohler A."/>
            <person name="Kuo A."/>
            <person name="LaButti K."/>
            <person name="Pangilinan J."/>
            <person name="Lipzen A."/>
            <person name="Riley R."/>
            <person name="Andreopoulos W."/>
            <person name="He G."/>
            <person name="Johnson J."/>
            <person name="Nolan M."/>
            <person name="Tritt A."/>
            <person name="Barry K.W."/>
            <person name="Grigoriev I.V."/>
            <person name="Nagy L.G."/>
            <person name="Hibbett D."/>
            <person name="Henrissat B."/>
            <person name="Matheny P.B."/>
            <person name="Labbe J."/>
            <person name="Martin F.M."/>
        </authorList>
    </citation>
    <scope>NUCLEOTIDE SEQUENCE</scope>
    <source>
        <strain evidence="1">FP105234-sp</strain>
    </source>
</reference>
<sequence length="639" mass="70047">MSTPSWTPRVFSDGAQKTMINKTSAQVSSPPYRLLAHYDILQIIDLAKQGSLLALHVLVSAPSLRRAEFLPVYCSFLHYSEPPDQSLLASKDGGARDAVDSAFYCMIGVSHVLDAMEDLPRDRDTARKLTPLIAAWTNIFRWMAYVLELYGADTALHPMADICIATIACALGWEEMTNQVIQTPGIVALTVSAWMRGELTPDLPTPVAAWCLGDILNGLPLSAAREVLTAAAPSTIAARLTCGLRIATRTLPAALPHTVAYLQLLGTLGLAEPQVREVLCAAGVIRTVTKALVRVSELDARRETSVETIPPIGLSLVISFIDAGVGVDAVRHCVRAGILAACLNFGPLIHSLPRDTASLLKALIGTILPRYILFRSVSEAVSQSLRTLKSTHPEGRFDDAQLQLSWDHLGELAEARATYNNMLESQVSRSRASCANCLVLGRKTSFKRCARCHSTFYCSIQCQKEAWDTRHKAECLKFSRHYLAPTLSSSDASFQKAVVAIDARRRVPALRILAAKQFPNILLCSLAIYLDYTKSVEPECSLLDLFVDDSERAQALQCEDTFHRASTIIRYKIQLGEYEEISLLPVASPWSEDEVGGDILEEGDELDIRDVLDDVAERVSHVVARSRTGSLNPLTSYDT</sequence>
<evidence type="ECO:0000313" key="2">
    <source>
        <dbReference type="Proteomes" id="UP000814033"/>
    </source>
</evidence>
<reference evidence="1" key="1">
    <citation type="submission" date="2021-02" db="EMBL/GenBank/DDBJ databases">
        <authorList>
            <consortium name="DOE Joint Genome Institute"/>
            <person name="Ahrendt S."/>
            <person name="Looney B.P."/>
            <person name="Miyauchi S."/>
            <person name="Morin E."/>
            <person name="Drula E."/>
            <person name="Courty P.E."/>
            <person name="Chicoki N."/>
            <person name="Fauchery L."/>
            <person name="Kohler A."/>
            <person name="Kuo A."/>
            <person name="Labutti K."/>
            <person name="Pangilinan J."/>
            <person name="Lipzen A."/>
            <person name="Riley R."/>
            <person name="Andreopoulos W."/>
            <person name="He G."/>
            <person name="Johnson J."/>
            <person name="Barry K.W."/>
            <person name="Grigoriev I.V."/>
            <person name="Nagy L."/>
            <person name="Hibbett D."/>
            <person name="Henrissat B."/>
            <person name="Matheny P.B."/>
            <person name="Labbe J."/>
            <person name="Martin F."/>
        </authorList>
    </citation>
    <scope>NUCLEOTIDE SEQUENCE</scope>
    <source>
        <strain evidence="1">FP105234-sp</strain>
    </source>
</reference>
<keyword evidence="2" id="KW-1185">Reference proteome</keyword>